<keyword evidence="4" id="KW-1185">Reference proteome</keyword>
<name>A0ABQ4ZHA8_9ASTR</name>
<organism evidence="3 4">
    <name type="scientific">Tanacetum coccineum</name>
    <dbReference type="NCBI Taxonomy" id="301880"/>
    <lineage>
        <taxon>Eukaryota</taxon>
        <taxon>Viridiplantae</taxon>
        <taxon>Streptophyta</taxon>
        <taxon>Embryophyta</taxon>
        <taxon>Tracheophyta</taxon>
        <taxon>Spermatophyta</taxon>
        <taxon>Magnoliopsida</taxon>
        <taxon>eudicotyledons</taxon>
        <taxon>Gunneridae</taxon>
        <taxon>Pentapetalae</taxon>
        <taxon>asterids</taxon>
        <taxon>campanulids</taxon>
        <taxon>Asterales</taxon>
        <taxon>Asteraceae</taxon>
        <taxon>Asteroideae</taxon>
        <taxon>Anthemideae</taxon>
        <taxon>Anthemidinae</taxon>
        <taxon>Tanacetum</taxon>
    </lineage>
</organism>
<feature type="compositionally biased region" description="Low complexity" evidence="2">
    <location>
        <begin position="22"/>
        <end position="32"/>
    </location>
</feature>
<keyword evidence="1" id="KW-0175">Coiled coil</keyword>
<feature type="compositionally biased region" description="Pro residues" evidence="2">
    <location>
        <begin position="10"/>
        <end position="19"/>
    </location>
</feature>
<dbReference type="EMBL" id="BQNB010011326">
    <property type="protein sequence ID" value="GJS89121.1"/>
    <property type="molecule type" value="Genomic_DNA"/>
</dbReference>
<reference evidence="3" key="1">
    <citation type="journal article" date="2022" name="Int. J. Mol. Sci.">
        <title>Draft Genome of Tanacetum Coccineum: Genomic Comparison of Closely Related Tanacetum-Family Plants.</title>
        <authorList>
            <person name="Yamashiro T."/>
            <person name="Shiraishi A."/>
            <person name="Nakayama K."/>
            <person name="Satake H."/>
        </authorList>
    </citation>
    <scope>NUCLEOTIDE SEQUENCE</scope>
</reference>
<reference evidence="3" key="2">
    <citation type="submission" date="2022-01" db="EMBL/GenBank/DDBJ databases">
        <authorList>
            <person name="Yamashiro T."/>
            <person name="Shiraishi A."/>
            <person name="Satake H."/>
            <person name="Nakayama K."/>
        </authorList>
    </citation>
    <scope>NUCLEOTIDE SEQUENCE</scope>
</reference>
<feature type="coiled-coil region" evidence="1">
    <location>
        <begin position="79"/>
        <end position="106"/>
    </location>
</feature>
<evidence type="ECO:0000313" key="4">
    <source>
        <dbReference type="Proteomes" id="UP001151760"/>
    </source>
</evidence>
<evidence type="ECO:0000256" key="1">
    <source>
        <dbReference type="SAM" id="Coils"/>
    </source>
</evidence>
<comment type="caution">
    <text evidence="3">The sequence shown here is derived from an EMBL/GenBank/DDBJ whole genome shotgun (WGS) entry which is preliminary data.</text>
</comment>
<evidence type="ECO:0000313" key="3">
    <source>
        <dbReference type="EMBL" id="GJS89121.1"/>
    </source>
</evidence>
<proteinExistence type="predicted"/>
<dbReference type="Proteomes" id="UP001151760">
    <property type="component" value="Unassembled WGS sequence"/>
</dbReference>
<evidence type="ECO:0000256" key="2">
    <source>
        <dbReference type="SAM" id="MobiDB-lite"/>
    </source>
</evidence>
<gene>
    <name evidence="3" type="ORF">Tco_0771757</name>
</gene>
<sequence length="125" mass="14468">MDKKTTQSNPPTPEKPLMPPISSFSTGGSSSHQHTHQPMSPISSFSKIEELADEHKICDEYLTDGYLTEQQEHQLRIDEEALRETLEEEAKTEKEWEERMKKEQGEYELFRLGFGVKSDSEYESD</sequence>
<accession>A0ABQ4ZHA8</accession>
<feature type="region of interest" description="Disordered" evidence="2">
    <location>
        <begin position="1"/>
        <end position="47"/>
    </location>
</feature>
<protein>
    <submittedName>
        <fullName evidence="3">Uncharacterized protein</fullName>
    </submittedName>
</protein>